<organism evidence="8 9">
    <name type="scientific">Salibacter halophilus</name>
    <dbReference type="NCBI Taxonomy" id="1803916"/>
    <lineage>
        <taxon>Bacteria</taxon>
        <taxon>Pseudomonadati</taxon>
        <taxon>Bacteroidota</taxon>
        <taxon>Flavobacteriia</taxon>
        <taxon>Flavobacteriales</taxon>
        <taxon>Salibacteraceae</taxon>
        <taxon>Salibacter</taxon>
    </lineage>
</organism>
<dbReference type="GO" id="GO:0046654">
    <property type="term" value="P:tetrahydrofolate biosynthetic process"/>
    <property type="evidence" value="ECO:0007669"/>
    <property type="project" value="UniProtKB-UniRule"/>
</dbReference>
<comment type="catalytic activity">
    <reaction evidence="1 6">
        <text>7,8-dihydroneopterin = 6-hydroxymethyl-7,8-dihydropterin + glycolaldehyde</text>
        <dbReference type="Rhea" id="RHEA:10540"/>
        <dbReference type="ChEBI" id="CHEBI:17001"/>
        <dbReference type="ChEBI" id="CHEBI:17071"/>
        <dbReference type="ChEBI" id="CHEBI:44841"/>
        <dbReference type="EC" id="4.1.2.25"/>
    </reaction>
</comment>
<evidence type="ECO:0000256" key="6">
    <source>
        <dbReference type="RuleBase" id="RU362079"/>
    </source>
</evidence>
<dbReference type="Pfam" id="PF02152">
    <property type="entry name" value="FolB"/>
    <property type="match status" value="1"/>
</dbReference>
<dbReference type="GO" id="GO:0005737">
    <property type="term" value="C:cytoplasm"/>
    <property type="evidence" value="ECO:0007669"/>
    <property type="project" value="TreeGrafter"/>
</dbReference>
<sequence length="116" mass="13154">MNQINIEGIKVYAYHGCIDEEAKVGGYFTIDVEVIGDFSKAIETDDLKYAFDYVTVSRMVTIEMQHRCNLIEKAAQNIVDAIKRHYIHAKSVKVKVTKHRAPIELDVEQVSVIVQG</sequence>
<evidence type="ECO:0000259" key="7">
    <source>
        <dbReference type="SMART" id="SM00905"/>
    </source>
</evidence>
<dbReference type="PANTHER" id="PTHR42844">
    <property type="entry name" value="DIHYDRONEOPTERIN ALDOLASE 1-RELATED"/>
    <property type="match status" value="1"/>
</dbReference>
<dbReference type="EC" id="4.1.2.25" evidence="6"/>
<dbReference type="GO" id="GO:0046656">
    <property type="term" value="P:folic acid biosynthetic process"/>
    <property type="evidence" value="ECO:0007669"/>
    <property type="project" value="UniProtKB-UniRule"/>
</dbReference>
<comment type="caution">
    <text evidence="8">The sequence shown here is derived from an EMBL/GenBank/DDBJ whole genome shotgun (WGS) entry which is preliminary data.</text>
</comment>
<dbReference type="SUPFAM" id="SSF55620">
    <property type="entry name" value="Tetrahydrobiopterin biosynthesis enzymes-like"/>
    <property type="match status" value="1"/>
</dbReference>
<evidence type="ECO:0000256" key="5">
    <source>
        <dbReference type="ARBA" id="ARBA00023239"/>
    </source>
</evidence>
<feature type="domain" description="Dihydroneopterin aldolase/epimerase" evidence="7">
    <location>
        <begin position="4"/>
        <end position="116"/>
    </location>
</feature>
<dbReference type="NCBIfam" id="TIGR00525">
    <property type="entry name" value="folB"/>
    <property type="match status" value="1"/>
</dbReference>
<evidence type="ECO:0000256" key="1">
    <source>
        <dbReference type="ARBA" id="ARBA00001353"/>
    </source>
</evidence>
<dbReference type="InterPro" id="IPR006156">
    <property type="entry name" value="Dihydroneopterin_aldolase"/>
</dbReference>
<evidence type="ECO:0000256" key="2">
    <source>
        <dbReference type="ARBA" id="ARBA00005013"/>
    </source>
</evidence>
<protein>
    <recommendedName>
        <fullName evidence="6">7,8-dihydroneopterin aldolase</fullName>
        <ecNumber evidence="6">4.1.2.25</ecNumber>
    </recommendedName>
</protein>
<proteinExistence type="inferred from homology"/>
<dbReference type="Gene3D" id="3.30.1130.10">
    <property type="match status" value="1"/>
</dbReference>
<evidence type="ECO:0000313" key="9">
    <source>
        <dbReference type="Proteomes" id="UP000435357"/>
    </source>
</evidence>
<dbReference type="GO" id="GO:0004150">
    <property type="term" value="F:dihydroneopterin aldolase activity"/>
    <property type="evidence" value="ECO:0007669"/>
    <property type="project" value="UniProtKB-UniRule"/>
</dbReference>
<dbReference type="EMBL" id="WACR01000006">
    <property type="protein sequence ID" value="KAB1063959.1"/>
    <property type="molecule type" value="Genomic_DNA"/>
</dbReference>
<dbReference type="RefSeq" id="WP_151167993.1">
    <property type="nucleotide sequence ID" value="NZ_WACR01000006.1"/>
</dbReference>
<comment type="function">
    <text evidence="6">Catalyzes the conversion of 7,8-dihydroneopterin to 6-hydroxymethyl-7,8-dihydropterin.</text>
</comment>
<dbReference type="NCBIfam" id="TIGR00526">
    <property type="entry name" value="folB_dom"/>
    <property type="match status" value="1"/>
</dbReference>
<dbReference type="SMART" id="SM00905">
    <property type="entry name" value="FolB"/>
    <property type="match status" value="1"/>
</dbReference>
<comment type="similarity">
    <text evidence="3 6">Belongs to the DHNA family.</text>
</comment>
<reference evidence="8 9" key="1">
    <citation type="submission" date="2019-09" db="EMBL/GenBank/DDBJ databases">
        <title>Genomes of Cryomorphaceae.</title>
        <authorList>
            <person name="Bowman J.P."/>
        </authorList>
    </citation>
    <scope>NUCLEOTIDE SEQUENCE [LARGE SCALE GENOMIC DNA]</scope>
    <source>
        <strain evidence="8 9">KCTC 52047</strain>
    </source>
</reference>
<dbReference type="Proteomes" id="UP000435357">
    <property type="component" value="Unassembled WGS sequence"/>
</dbReference>
<dbReference type="OrthoDB" id="9803748at2"/>
<evidence type="ECO:0000256" key="4">
    <source>
        <dbReference type="ARBA" id="ARBA00022909"/>
    </source>
</evidence>
<keyword evidence="5 6" id="KW-0456">Lyase</keyword>
<keyword evidence="9" id="KW-1185">Reference proteome</keyword>
<name>A0A6N6M6K2_9FLAO</name>
<evidence type="ECO:0000313" key="8">
    <source>
        <dbReference type="EMBL" id="KAB1063959.1"/>
    </source>
</evidence>
<dbReference type="InterPro" id="IPR006157">
    <property type="entry name" value="FolB_dom"/>
</dbReference>
<accession>A0A6N6M6K2</accession>
<evidence type="ECO:0000256" key="3">
    <source>
        <dbReference type="ARBA" id="ARBA00005708"/>
    </source>
</evidence>
<dbReference type="AlphaFoldDB" id="A0A6N6M6K2"/>
<gene>
    <name evidence="8" type="primary">folB</name>
    <name evidence="8" type="ORF">F3059_07940</name>
</gene>
<dbReference type="PANTHER" id="PTHR42844:SF1">
    <property type="entry name" value="DIHYDRONEOPTERIN ALDOLASE 1-RELATED"/>
    <property type="match status" value="1"/>
</dbReference>
<dbReference type="UniPathway" id="UPA00077">
    <property type="reaction ID" value="UER00154"/>
</dbReference>
<dbReference type="InterPro" id="IPR043133">
    <property type="entry name" value="GTP-CH-I_C/QueF"/>
</dbReference>
<comment type="pathway">
    <text evidence="2 6">Cofactor biosynthesis; tetrahydrofolate biosynthesis; 2-amino-4-hydroxy-6-hydroxymethyl-7,8-dihydropteridine diphosphate from 7,8-dihydroneopterin triphosphate: step 3/4.</text>
</comment>
<keyword evidence="4 6" id="KW-0289">Folate biosynthesis</keyword>